<dbReference type="Gene3D" id="3.30.300.50">
    <property type="match status" value="2"/>
</dbReference>
<evidence type="ECO:0000256" key="1">
    <source>
        <dbReference type="ARBA" id="ARBA00007664"/>
    </source>
</evidence>
<keyword evidence="7" id="KW-1015">Disulfide bond</keyword>
<dbReference type="InterPro" id="IPR009003">
    <property type="entry name" value="Peptidase_S1_PA"/>
</dbReference>
<dbReference type="InterPro" id="IPR043504">
    <property type="entry name" value="Peptidase_S1_PA_chymotrypsin"/>
</dbReference>
<keyword evidence="4" id="KW-0378">Hydrolase</keyword>
<keyword evidence="5" id="KW-0720">Serine protease</keyword>
<dbReference type="PRINTS" id="PR00861">
    <property type="entry name" value="ALYTICPTASE"/>
</dbReference>
<evidence type="ECO:0000313" key="10">
    <source>
        <dbReference type="EMBL" id="GAA2509556.1"/>
    </source>
</evidence>
<evidence type="ECO:0000313" key="11">
    <source>
        <dbReference type="Proteomes" id="UP001499978"/>
    </source>
</evidence>
<evidence type="ECO:0000256" key="4">
    <source>
        <dbReference type="ARBA" id="ARBA00022801"/>
    </source>
</evidence>
<dbReference type="RefSeq" id="WP_344166467.1">
    <property type="nucleotide sequence ID" value="NZ_BAAARY010000001.1"/>
</dbReference>
<evidence type="ECO:0000256" key="8">
    <source>
        <dbReference type="SAM" id="SignalP"/>
    </source>
</evidence>
<dbReference type="GO" id="GO:0008233">
    <property type="term" value="F:peptidase activity"/>
    <property type="evidence" value="ECO:0007669"/>
    <property type="project" value="UniProtKB-KW"/>
</dbReference>
<sequence>MTRKRTAVTALLGAASVLGLMATTLPASATTRPAPAPAVSDDVVHAMSRDLGLTTTAVRARLAAEHQASLTGERLRTDLGDVFGGSWLDNGRLVVGVTDQARADQARAAGAEVRAVSRTLAQLDGAVARLDAAKGKAPAGVSVWYVDPTTNAVVVQAPANSMTKARSFVKAAGVAAEAVRYEVTNESPRLLADIVGGNAYMINSSGRCSVGFAVQGGFVTAGHCGKTGARVTTREGAALGSFHGSTFPGDDLAVVKVDGGHNLQGAVNNYKGGVVRVAGSTPATVGASICRSGSTTGWHCGTIRSYNATVTYPQGSVTGLIQTNVCAEPGDSGGSAISGSQAQGVTSGGSGNCSSGGTTYFQPVNEILQRYGAQLITS</sequence>
<evidence type="ECO:0000256" key="6">
    <source>
        <dbReference type="ARBA" id="ARBA00023145"/>
    </source>
</evidence>
<feature type="signal peptide" evidence="8">
    <location>
        <begin position="1"/>
        <end position="29"/>
    </location>
</feature>
<dbReference type="InterPro" id="IPR037295">
    <property type="entry name" value="Alpha-lytic_protease_prodomain"/>
</dbReference>
<evidence type="ECO:0000256" key="5">
    <source>
        <dbReference type="ARBA" id="ARBA00022825"/>
    </source>
</evidence>
<dbReference type="Gene3D" id="2.40.10.10">
    <property type="entry name" value="Trypsin-like serine proteases"/>
    <property type="match status" value="2"/>
</dbReference>
<dbReference type="InterPro" id="IPR004236">
    <property type="entry name" value="Pept_S1_alpha_lytic"/>
</dbReference>
<proteinExistence type="inferred from homology"/>
<organism evidence="10 11">
    <name type="scientific">Pilimelia columellifera subsp. columellifera</name>
    <dbReference type="NCBI Taxonomy" id="706583"/>
    <lineage>
        <taxon>Bacteria</taxon>
        <taxon>Bacillati</taxon>
        <taxon>Actinomycetota</taxon>
        <taxon>Actinomycetes</taxon>
        <taxon>Micromonosporales</taxon>
        <taxon>Micromonosporaceae</taxon>
        <taxon>Pilimelia</taxon>
    </lineage>
</organism>
<dbReference type="GO" id="GO:0006508">
    <property type="term" value="P:proteolysis"/>
    <property type="evidence" value="ECO:0007669"/>
    <property type="project" value="UniProtKB-KW"/>
</dbReference>
<name>A0ABP6A2I1_9ACTN</name>
<keyword evidence="3 8" id="KW-0732">Signal</keyword>
<dbReference type="SUPFAM" id="SSF50494">
    <property type="entry name" value="Trypsin-like serine proteases"/>
    <property type="match status" value="1"/>
</dbReference>
<feature type="chain" id="PRO_5046218036" evidence="8">
    <location>
        <begin position="30"/>
        <end position="378"/>
    </location>
</feature>
<reference evidence="11" key="1">
    <citation type="journal article" date="2019" name="Int. J. Syst. Evol. Microbiol.">
        <title>The Global Catalogue of Microorganisms (GCM) 10K type strain sequencing project: providing services to taxonomists for standard genome sequencing and annotation.</title>
        <authorList>
            <consortium name="The Broad Institute Genomics Platform"/>
            <consortium name="The Broad Institute Genome Sequencing Center for Infectious Disease"/>
            <person name="Wu L."/>
            <person name="Ma J."/>
        </authorList>
    </citation>
    <scope>NUCLEOTIDE SEQUENCE [LARGE SCALE GENOMIC DNA]</scope>
    <source>
        <strain evidence="11">JCM 3367</strain>
    </source>
</reference>
<comment type="similarity">
    <text evidence="1">Belongs to the peptidase S1 family.</text>
</comment>
<dbReference type="PIRSF" id="PIRSF001134">
    <property type="entry name" value="Streptogrisin"/>
    <property type="match status" value="1"/>
</dbReference>
<accession>A0ABP6A2I1</accession>
<dbReference type="CDD" id="cd21112">
    <property type="entry name" value="alphaLP-like"/>
    <property type="match status" value="1"/>
</dbReference>
<dbReference type="EMBL" id="BAAARY010000001">
    <property type="protein sequence ID" value="GAA2509556.1"/>
    <property type="molecule type" value="Genomic_DNA"/>
</dbReference>
<protein>
    <submittedName>
        <fullName evidence="10">Alpha-lytic protease prodomain-containing protein</fullName>
    </submittedName>
</protein>
<keyword evidence="2 10" id="KW-0645">Protease</keyword>
<comment type="caution">
    <text evidence="10">The sequence shown here is derived from an EMBL/GenBank/DDBJ whole genome shotgun (WGS) entry which is preliminary data.</text>
</comment>
<evidence type="ECO:0000256" key="7">
    <source>
        <dbReference type="ARBA" id="ARBA00023157"/>
    </source>
</evidence>
<dbReference type="Proteomes" id="UP001499978">
    <property type="component" value="Unassembled WGS sequence"/>
</dbReference>
<evidence type="ECO:0000256" key="3">
    <source>
        <dbReference type="ARBA" id="ARBA00022729"/>
    </source>
</evidence>
<gene>
    <name evidence="10" type="ORF">GCM10010201_00010</name>
</gene>
<dbReference type="Pfam" id="PF02983">
    <property type="entry name" value="Pro_Al_protease"/>
    <property type="match status" value="1"/>
</dbReference>
<dbReference type="SUPFAM" id="SSF54806">
    <property type="entry name" value="Alpha-lytic protease prodomain"/>
    <property type="match status" value="1"/>
</dbReference>
<dbReference type="InterPro" id="IPR001316">
    <property type="entry name" value="Pept_S1A_streptogrisin"/>
</dbReference>
<keyword evidence="11" id="KW-1185">Reference proteome</keyword>
<evidence type="ECO:0000259" key="9">
    <source>
        <dbReference type="Pfam" id="PF02983"/>
    </source>
</evidence>
<feature type="domain" description="Peptidase S1A alpha-lytic prodomain" evidence="9">
    <location>
        <begin position="118"/>
        <end position="175"/>
    </location>
</feature>
<evidence type="ECO:0000256" key="2">
    <source>
        <dbReference type="ARBA" id="ARBA00022670"/>
    </source>
</evidence>
<dbReference type="InterPro" id="IPR035070">
    <property type="entry name" value="Streptogrisin_prodomain"/>
</dbReference>
<keyword evidence="6" id="KW-0865">Zymogen</keyword>